<comment type="caution">
    <text evidence="3">The sequence shown here is derived from an EMBL/GenBank/DDBJ whole genome shotgun (WGS) entry which is preliminary data.</text>
</comment>
<keyword evidence="4" id="KW-1185">Reference proteome</keyword>
<keyword evidence="1" id="KW-0732">Signal</keyword>
<dbReference type="InterPro" id="IPR051686">
    <property type="entry name" value="Lipoprotein_DolP"/>
</dbReference>
<name>A0A848IBB4_9BURK</name>
<organism evidence="3 4">
    <name type="scientific">Paraburkholderia polaris</name>
    <dbReference type="NCBI Taxonomy" id="2728848"/>
    <lineage>
        <taxon>Bacteria</taxon>
        <taxon>Pseudomonadati</taxon>
        <taxon>Pseudomonadota</taxon>
        <taxon>Betaproteobacteria</taxon>
        <taxon>Burkholderiales</taxon>
        <taxon>Burkholderiaceae</taxon>
        <taxon>Paraburkholderia</taxon>
    </lineage>
</organism>
<evidence type="ECO:0000313" key="3">
    <source>
        <dbReference type="EMBL" id="NML96823.1"/>
    </source>
</evidence>
<feature type="signal peptide" evidence="1">
    <location>
        <begin position="1"/>
        <end position="25"/>
    </location>
</feature>
<evidence type="ECO:0000313" key="4">
    <source>
        <dbReference type="Proteomes" id="UP000544134"/>
    </source>
</evidence>
<dbReference type="InterPro" id="IPR007055">
    <property type="entry name" value="BON_dom"/>
</dbReference>
<dbReference type="RefSeq" id="WP_169483792.1">
    <property type="nucleotide sequence ID" value="NZ_JABBGJ010000002.1"/>
</dbReference>
<dbReference type="PANTHER" id="PTHR34606:SF15">
    <property type="entry name" value="BON DOMAIN-CONTAINING PROTEIN"/>
    <property type="match status" value="1"/>
</dbReference>
<gene>
    <name evidence="3" type="ORF">HHL24_02430</name>
</gene>
<dbReference type="EMBL" id="JABBGJ010000002">
    <property type="protein sequence ID" value="NML96823.1"/>
    <property type="molecule type" value="Genomic_DNA"/>
</dbReference>
<dbReference type="PROSITE" id="PS50914">
    <property type="entry name" value="BON"/>
    <property type="match status" value="1"/>
</dbReference>
<dbReference type="AlphaFoldDB" id="A0A848IBB4"/>
<feature type="chain" id="PRO_5032271761" evidence="1">
    <location>
        <begin position="26"/>
        <end position="124"/>
    </location>
</feature>
<dbReference type="Pfam" id="PF04972">
    <property type="entry name" value="BON"/>
    <property type="match status" value="1"/>
</dbReference>
<sequence length="124" mass="12821">MINPHQNLHALFAAALLVFAGNAMAQATPTPTPAEGASASASAVVSTKASKAADRKLAHRIATVLERTRGLNAARILVKVRDGHVTLNGSVTDNEQVSLAADAARQVDGVKTVENFVRVSGPSL</sequence>
<feature type="domain" description="BON" evidence="2">
    <location>
        <begin position="53"/>
        <end position="121"/>
    </location>
</feature>
<proteinExistence type="predicted"/>
<evidence type="ECO:0000259" key="2">
    <source>
        <dbReference type="PROSITE" id="PS50914"/>
    </source>
</evidence>
<reference evidence="3 4" key="1">
    <citation type="submission" date="2020-04" db="EMBL/GenBank/DDBJ databases">
        <title>Paraburkholderia sp. RP-4-7 isolated from soil.</title>
        <authorList>
            <person name="Dahal R.H."/>
        </authorList>
    </citation>
    <scope>NUCLEOTIDE SEQUENCE [LARGE SCALE GENOMIC DNA]</scope>
    <source>
        <strain evidence="3 4">RP-4-7</strain>
    </source>
</reference>
<protein>
    <submittedName>
        <fullName evidence="3">BON domain-containing protein</fullName>
    </submittedName>
</protein>
<evidence type="ECO:0000256" key="1">
    <source>
        <dbReference type="SAM" id="SignalP"/>
    </source>
</evidence>
<dbReference type="SMART" id="SM00749">
    <property type="entry name" value="BON"/>
    <property type="match status" value="1"/>
</dbReference>
<accession>A0A848IBB4</accession>
<dbReference type="Gene3D" id="3.30.1340.30">
    <property type="match status" value="1"/>
</dbReference>
<dbReference type="InterPro" id="IPR014004">
    <property type="entry name" value="Transpt-assoc_nodulatn_dom_bac"/>
</dbReference>
<dbReference type="PANTHER" id="PTHR34606">
    <property type="entry name" value="BON DOMAIN-CONTAINING PROTEIN"/>
    <property type="match status" value="1"/>
</dbReference>
<dbReference type="Proteomes" id="UP000544134">
    <property type="component" value="Unassembled WGS sequence"/>
</dbReference>